<dbReference type="InterPro" id="IPR047183">
    <property type="entry name" value="GDO-like"/>
</dbReference>
<dbReference type="Gene3D" id="2.60.120.10">
    <property type="entry name" value="Jelly Rolls"/>
    <property type="match status" value="1"/>
</dbReference>
<gene>
    <name evidence="4" type="ORF">METZ01_LOCUS115808</name>
</gene>
<dbReference type="InterPro" id="IPR014710">
    <property type="entry name" value="RmlC-like_jellyroll"/>
</dbReference>
<dbReference type="EMBL" id="UINC01014832">
    <property type="protein sequence ID" value="SVA62954.1"/>
    <property type="molecule type" value="Genomic_DNA"/>
</dbReference>
<evidence type="ECO:0000313" key="4">
    <source>
        <dbReference type="EMBL" id="SVA62954.1"/>
    </source>
</evidence>
<organism evidence="4">
    <name type="scientific">marine metagenome</name>
    <dbReference type="NCBI Taxonomy" id="408172"/>
    <lineage>
        <taxon>unclassified sequences</taxon>
        <taxon>metagenomes</taxon>
        <taxon>ecological metagenomes</taxon>
    </lineage>
</organism>
<dbReference type="PANTHER" id="PTHR41517:SF1">
    <property type="entry name" value="CUPIN"/>
    <property type="match status" value="1"/>
</dbReference>
<protein>
    <recommendedName>
        <fullName evidence="3">Cupin type-2 domain-containing protein</fullName>
    </recommendedName>
</protein>
<keyword evidence="1" id="KW-0223">Dioxygenase</keyword>
<evidence type="ECO:0000256" key="1">
    <source>
        <dbReference type="ARBA" id="ARBA00022964"/>
    </source>
</evidence>
<dbReference type="InterPro" id="IPR011051">
    <property type="entry name" value="RmlC_Cupin_sf"/>
</dbReference>
<sequence length="214" mass="24486">MENEKTDEVLRVASDEERDQAIIDAGFIPGWIGEGGLRPEPLHDFEPDTWNWETGRALLEAAATSINPRVAERRNIRMANSAAEKRTSLNSIHCSYQMVAPGEFARAHRHTINAGRFILESKGAFTTLEGKKIFMEPNDIILTPNWLWHGLGNENLEAPAFWIDFLDDPLVAALKTIFFEVRDEDYKEMPIEEGSHHHIRWRDLDLQLKDLVPD</sequence>
<dbReference type="PANTHER" id="PTHR41517">
    <property type="entry name" value="1,2-DIOXYGENASE PROTEIN-RELATED"/>
    <property type="match status" value="1"/>
</dbReference>
<dbReference type="GO" id="GO:0051213">
    <property type="term" value="F:dioxygenase activity"/>
    <property type="evidence" value="ECO:0007669"/>
    <property type="project" value="UniProtKB-KW"/>
</dbReference>
<proteinExistence type="predicted"/>
<feature type="domain" description="Cupin type-2" evidence="3">
    <location>
        <begin position="96"/>
        <end position="164"/>
    </location>
</feature>
<accession>A0A381XDY5</accession>
<dbReference type="InterPro" id="IPR013096">
    <property type="entry name" value="Cupin_2"/>
</dbReference>
<dbReference type="Pfam" id="PF07883">
    <property type="entry name" value="Cupin_2"/>
    <property type="match status" value="1"/>
</dbReference>
<dbReference type="SUPFAM" id="SSF51182">
    <property type="entry name" value="RmlC-like cupins"/>
    <property type="match status" value="1"/>
</dbReference>
<dbReference type="AlphaFoldDB" id="A0A381XDY5"/>
<evidence type="ECO:0000256" key="2">
    <source>
        <dbReference type="ARBA" id="ARBA00023002"/>
    </source>
</evidence>
<name>A0A381XDY5_9ZZZZ</name>
<feature type="non-terminal residue" evidence="4">
    <location>
        <position position="214"/>
    </location>
</feature>
<evidence type="ECO:0000259" key="3">
    <source>
        <dbReference type="Pfam" id="PF07883"/>
    </source>
</evidence>
<dbReference type="CDD" id="cd02216">
    <property type="entry name" value="cupin_GDO-like_N"/>
    <property type="match status" value="1"/>
</dbReference>
<keyword evidence="2" id="KW-0560">Oxidoreductase</keyword>
<reference evidence="4" key="1">
    <citation type="submission" date="2018-05" db="EMBL/GenBank/DDBJ databases">
        <authorList>
            <person name="Lanie J.A."/>
            <person name="Ng W.-L."/>
            <person name="Kazmierczak K.M."/>
            <person name="Andrzejewski T.M."/>
            <person name="Davidsen T.M."/>
            <person name="Wayne K.J."/>
            <person name="Tettelin H."/>
            <person name="Glass J.I."/>
            <person name="Rusch D."/>
            <person name="Podicherti R."/>
            <person name="Tsui H.-C.T."/>
            <person name="Winkler M.E."/>
        </authorList>
    </citation>
    <scope>NUCLEOTIDE SEQUENCE</scope>
</reference>